<sequence>MISIDFLHLETCKGGFEYILVVIDHFTRFAQAYATKNKSARTAADKIFNDFVLKFGFPTKIHHDMGREFENQLFAALGENCHIQNSHTTPYHPEGHGQVERFNRTLLSMLRTLSTESKKDWKSSLGKVVHAYNCTRSEATGYSPFFLLFGRSPRLPVDHMFDTPATEKYDKYPEYVKTWTDRLNEAYRLASKTASKGADRGKDYYDRKIHGAELTPGSRVLVRNLTEKGGPGKLRSYWEDTIYVITKRKHDESPVYEVKPETGKGRTRILHRNLLLPCDFLPTEPDNVVESKTSPNKTRNHNVLKKKQPVQRPDQDSDRESEEEQDQWRSLIPLTQDDHPPEDTVTLNPDAQEFYPCDSENPTDAVLEENAQQEELINPEEVPEATETEDESEDSCNSIPVRRIQPSRTRRQPKTLTYDTLGQPSTVLRDTKVQSINCEKLTQVTPMWYLSPCYFSKDSRQW</sequence>
<name>A0A803J7X9_XENTR</name>
<dbReference type="InterPro" id="IPR012337">
    <property type="entry name" value="RNaseH-like_sf"/>
</dbReference>
<dbReference type="SUPFAM" id="SSF53098">
    <property type="entry name" value="Ribonuclease H-like"/>
    <property type="match status" value="1"/>
</dbReference>
<dbReference type="InParanoid" id="A0A803J7X9"/>
<dbReference type="InterPro" id="IPR050951">
    <property type="entry name" value="Retrovirus_Pol_polyprotein"/>
</dbReference>
<dbReference type="PANTHER" id="PTHR37984:SF15">
    <property type="entry name" value="INTEGRASE CATALYTIC DOMAIN-CONTAINING PROTEIN"/>
    <property type="match status" value="1"/>
</dbReference>
<evidence type="ECO:0000259" key="2">
    <source>
        <dbReference type="PROSITE" id="PS50994"/>
    </source>
</evidence>
<dbReference type="Gene3D" id="3.30.420.10">
    <property type="entry name" value="Ribonuclease H-like superfamily/Ribonuclease H"/>
    <property type="match status" value="1"/>
</dbReference>
<dbReference type="GO" id="GO:0003676">
    <property type="term" value="F:nucleic acid binding"/>
    <property type="evidence" value="ECO:0007669"/>
    <property type="project" value="InterPro"/>
</dbReference>
<dbReference type="Ensembl" id="ENSXETT00000111190">
    <property type="protein sequence ID" value="ENSXETP00000103971"/>
    <property type="gene ID" value="ENSXETG00000047589"/>
</dbReference>
<reference evidence="3" key="1">
    <citation type="journal article" date="2010" name="Science">
        <title>The genome of the Western clawed frog Xenopus tropicalis.</title>
        <authorList>
            <person name="Hellsten U."/>
            <person name="Harland R.M."/>
            <person name="Gilchrist M.J."/>
            <person name="Hendrix D."/>
            <person name="Jurka J."/>
            <person name="Kapitonov V."/>
            <person name="Ovcharenko I."/>
            <person name="Putnam N.H."/>
            <person name="Shu S."/>
            <person name="Taher L."/>
            <person name="Blitz I.L."/>
            <person name="Blumberg B."/>
            <person name="Dichmann D.S."/>
            <person name="Dubchak I."/>
            <person name="Amaya E."/>
            <person name="Detter J.C."/>
            <person name="Fletcher R."/>
            <person name="Gerhard D.S."/>
            <person name="Goodstein D."/>
            <person name="Graves T."/>
            <person name="Grigoriev I.V."/>
            <person name="Grimwood J."/>
            <person name="Kawashima T."/>
            <person name="Lindquist E."/>
            <person name="Lucas S.M."/>
            <person name="Mead P.E."/>
            <person name="Mitros T."/>
            <person name="Ogino H."/>
            <person name="Ohta Y."/>
            <person name="Poliakov A.V."/>
            <person name="Pollet N."/>
            <person name="Robert J."/>
            <person name="Salamov A."/>
            <person name="Sater A.K."/>
            <person name="Schmutz J."/>
            <person name="Terry A."/>
            <person name="Vize P.D."/>
            <person name="Warren W.C."/>
            <person name="Wells D."/>
            <person name="Wills A."/>
            <person name="Wilson R.K."/>
            <person name="Zimmerman L.B."/>
            <person name="Zorn A.M."/>
            <person name="Grainger R."/>
            <person name="Grammer T."/>
            <person name="Khokha M.K."/>
            <person name="Richardson P.M."/>
            <person name="Rokhsar D.S."/>
        </authorList>
    </citation>
    <scope>NUCLEOTIDE SEQUENCE [LARGE SCALE GENOMIC DNA]</scope>
    <source>
        <strain evidence="3">Nigerian</strain>
    </source>
</reference>
<dbReference type="Pfam" id="PF00665">
    <property type="entry name" value="rve"/>
    <property type="match status" value="1"/>
</dbReference>
<dbReference type="PROSITE" id="PS50994">
    <property type="entry name" value="INTEGRASE"/>
    <property type="match status" value="1"/>
</dbReference>
<feature type="domain" description="Integrase catalytic" evidence="2">
    <location>
        <begin position="1"/>
        <end position="152"/>
    </location>
</feature>
<proteinExistence type="predicted"/>
<reference evidence="3" key="2">
    <citation type="submission" date="2021-03" db="UniProtKB">
        <authorList>
            <consortium name="Ensembl"/>
        </authorList>
    </citation>
    <scope>IDENTIFICATION</scope>
</reference>
<protein>
    <recommendedName>
        <fullName evidence="2">Integrase catalytic domain-containing protein</fullName>
    </recommendedName>
</protein>
<feature type="compositionally biased region" description="Acidic residues" evidence="1">
    <location>
        <begin position="377"/>
        <end position="394"/>
    </location>
</feature>
<feature type="region of interest" description="Disordered" evidence="1">
    <location>
        <begin position="281"/>
        <end position="413"/>
    </location>
</feature>
<dbReference type="PANTHER" id="PTHR37984">
    <property type="entry name" value="PROTEIN CBG26694"/>
    <property type="match status" value="1"/>
</dbReference>
<dbReference type="AlphaFoldDB" id="A0A803J7X9"/>
<evidence type="ECO:0000313" key="3">
    <source>
        <dbReference type="Ensembl" id="ENSXETP00000103971"/>
    </source>
</evidence>
<dbReference type="InterPro" id="IPR001584">
    <property type="entry name" value="Integrase_cat-core"/>
</dbReference>
<dbReference type="FunFam" id="3.30.420.10:FF:000032">
    <property type="entry name" value="Retrovirus-related Pol polyprotein from transposon 297-like Protein"/>
    <property type="match status" value="1"/>
</dbReference>
<dbReference type="InterPro" id="IPR036397">
    <property type="entry name" value="RNaseH_sf"/>
</dbReference>
<evidence type="ECO:0000256" key="1">
    <source>
        <dbReference type="SAM" id="MobiDB-lite"/>
    </source>
</evidence>
<dbReference type="GeneTree" id="ENSGT01000000214408"/>
<dbReference type="GO" id="GO:0015074">
    <property type="term" value="P:DNA integration"/>
    <property type="evidence" value="ECO:0007669"/>
    <property type="project" value="InterPro"/>
</dbReference>
<feature type="compositionally biased region" description="Basic residues" evidence="1">
    <location>
        <begin position="298"/>
        <end position="309"/>
    </location>
</feature>
<organism evidence="3">
    <name type="scientific">Xenopus tropicalis</name>
    <name type="common">Western clawed frog</name>
    <name type="synonym">Silurana tropicalis</name>
    <dbReference type="NCBI Taxonomy" id="8364"/>
    <lineage>
        <taxon>Eukaryota</taxon>
        <taxon>Metazoa</taxon>
        <taxon>Chordata</taxon>
        <taxon>Craniata</taxon>
        <taxon>Vertebrata</taxon>
        <taxon>Euteleostomi</taxon>
        <taxon>Amphibia</taxon>
        <taxon>Batrachia</taxon>
        <taxon>Anura</taxon>
        <taxon>Pipoidea</taxon>
        <taxon>Pipidae</taxon>
        <taxon>Xenopodinae</taxon>
        <taxon>Xenopus</taxon>
        <taxon>Silurana</taxon>
    </lineage>
</organism>
<accession>A0A803J7X9</accession>